<organism evidence="2 3">
    <name type="scientific">Streptomyces rubrolavendulae</name>
    <dbReference type="NCBI Taxonomy" id="285473"/>
    <lineage>
        <taxon>Bacteria</taxon>
        <taxon>Bacillati</taxon>
        <taxon>Actinomycetota</taxon>
        <taxon>Actinomycetes</taxon>
        <taxon>Kitasatosporales</taxon>
        <taxon>Streptomycetaceae</taxon>
        <taxon>Streptomyces</taxon>
    </lineage>
</organism>
<dbReference type="EMBL" id="CP017316">
    <property type="protein sequence ID" value="AOT62054.1"/>
    <property type="molecule type" value="Genomic_DNA"/>
</dbReference>
<dbReference type="Proteomes" id="UP000095349">
    <property type="component" value="Chromosome"/>
</dbReference>
<proteinExistence type="predicted"/>
<feature type="compositionally biased region" description="Low complexity" evidence="1">
    <location>
        <begin position="45"/>
        <end position="62"/>
    </location>
</feature>
<reference evidence="2 3" key="1">
    <citation type="submission" date="2016-09" db="EMBL/GenBank/DDBJ databases">
        <title>Streptomyces rubrolavendulae MJM4426 Genome sequencing and assembly.</title>
        <authorList>
            <person name="Kim J.-G."/>
        </authorList>
    </citation>
    <scope>NUCLEOTIDE SEQUENCE [LARGE SCALE GENOMIC DNA]</scope>
    <source>
        <strain evidence="2 3">MJM4426</strain>
    </source>
</reference>
<dbReference type="PATRIC" id="fig|285473.5.peg.5213"/>
<dbReference type="RefSeq" id="WP_031130614.1">
    <property type="nucleotide sequence ID" value="NZ_CP017316.1"/>
</dbReference>
<protein>
    <submittedName>
        <fullName evidence="2">Uncharacterized protein</fullName>
    </submittedName>
</protein>
<name>A0A1D8G9C7_9ACTN</name>
<dbReference type="KEGG" id="srn:A4G23_04946"/>
<evidence type="ECO:0000256" key="1">
    <source>
        <dbReference type="SAM" id="MobiDB-lite"/>
    </source>
</evidence>
<evidence type="ECO:0000313" key="3">
    <source>
        <dbReference type="Proteomes" id="UP000095349"/>
    </source>
</evidence>
<dbReference type="GeneID" id="91406454"/>
<keyword evidence="3" id="KW-1185">Reference proteome</keyword>
<feature type="region of interest" description="Disordered" evidence="1">
    <location>
        <begin position="34"/>
        <end position="62"/>
    </location>
</feature>
<dbReference type="AlphaFoldDB" id="A0A1D8G9C7"/>
<sequence length="62" mass="6127">MDVTAVLIVLLLPPAMLAVVMGMAGYEDLMLPAEPLDPCDPAEPPAAAGPETAPAAALGAGE</sequence>
<evidence type="ECO:0000313" key="2">
    <source>
        <dbReference type="EMBL" id="AOT62054.1"/>
    </source>
</evidence>
<gene>
    <name evidence="2" type="ORF">A4G23_04946</name>
</gene>
<accession>A0A1D8G9C7</accession>